<organism evidence="3 5">
    <name type="scientific">Sporisorium scitamineum</name>
    <dbReference type="NCBI Taxonomy" id="49012"/>
    <lineage>
        <taxon>Eukaryota</taxon>
        <taxon>Fungi</taxon>
        <taxon>Dikarya</taxon>
        <taxon>Basidiomycota</taxon>
        <taxon>Ustilaginomycotina</taxon>
        <taxon>Ustilaginomycetes</taxon>
        <taxon>Ustilaginales</taxon>
        <taxon>Ustilaginaceae</taxon>
        <taxon>Sporisorium</taxon>
    </lineage>
</organism>
<reference evidence="3" key="1">
    <citation type="submission" date="2014-06" db="EMBL/GenBank/DDBJ databases">
        <authorList>
            <person name="Berkman J.Paul."/>
        </authorList>
    </citation>
    <scope>NUCLEOTIDE SEQUENCE [LARGE SCALE GENOMIC DNA]</scope>
</reference>
<proteinExistence type="predicted"/>
<accession>A0A0F7RUA0</accession>
<dbReference type="OrthoDB" id="3038990at2759"/>
<evidence type="ECO:0000313" key="4">
    <source>
        <dbReference type="EMBL" id="CDU24613.1"/>
    </source>
</evidence>
<feature type="region of interest" description="Disordered" evidence="1">
    <location>
        <begin position="409"/>
        <end position="433"/>
    </location>
</feature>
<name>A0A0F7RUA0_9BASI</name>
<dbReference type="AlphaFoldDB" id="A0A0F7RUA0"/>
<sequence>MSFQLNPASLVDQRGLDYPNLLLPNSALPSIIPSFGNSIQNPINVTIPQIFVVNPSSDNIFRHVDPQSAHAAIIGLIYFSMWMGALGWDIVSTISFDVRVIRETTWSSSFSCIYSSAYLLSRYISLSWLVTAVTNSVIMTDHCDAWMKGSTALFSIAISATMLVFCLRACSIWHMHQKVVSLVVSAWFMVVAFAVLLPVMSGGTQLPTSNFCAWHFNGLYVVGVFGALLLFDLICLIVTVCKLNKAGWRGLLHGLFPSSRHNLDAEDVKTMLVQKTTAFFAIQFLFLISALLVYVLTDTYAYRMMNIVASVAVASSMAGRIFRRAWRQTRELAPHNINRPPSYFPAWAEEHRDAALSRTDVHSVYTPSNDPGDGARAESAAAKLARVHRNKDKHDSLAFYVEGEFRPQLKARSPSNQSLRSIPRTPTSVGPTQQMREMEAGQTGMDTPTDAVSITPSTIVIARDNLTVPGPRGSGAPRHDSRASQRGPAPAYTRHLGSSASSRSHTGEQESHAAPTPMRPTSAGQTSLTAPSSFAPSTSERGNDALSQEDDVEADDRRSFVMEEKRRTFITSPPLSASGLKLDRKQVYDFDTVKAAANLGTSSAHLRKPFPRPATASSVPPTASAFDSAGPAFGFASLGRVQIASATEQDTHRRCASGGSVDSSDGKSFAFLKEDPLAQDHQRTPRPRTAPNWPSPSSSASDSGASQTTLRPRGFISEAERPDLGLAIASPLAPAAAAADDDALFAFLHTVEQDSRDRAASHAHDVQATVASTLLDRDSDEGRPRTSRGNTASSSHSYDAGEDHGDDVATDFGPELNVRGRRASSPTRPWSGVSGRDTKSGQRRGSSSAGGRMRAGTSDGSGSANRPSTAVGEAVKPFGYGVLTSSSRRGSRAHLVSSISDDEEGEAEAEAEAELGSVIQREYAKLAARAQLTLD</sequence>
<evidence type="ECO:0000256" key="2">
    <source>
        <dbReference type="SAM" id="Phobius"/>
    </source>
</evidence>
<feature type="compositionally biased region" description="Polar residues" evidence="1">
    <location>
        <begin position="413"/>
        <end position="433"/>
    </location>
</feature>
<feature type="transmembrane region" description="Helical" evidence="2">
    <location>
        <begin position="278"/>
        <end position="296"/>
    </location>
</feature>
<reference evidence="4" key="3">
    <citation type="submission" date="2014-06" db="EMBL/GenBank/DDBJ databases">
        <authorList>
            <person name="Ju J."/>
            <person name="Zhang J."/>
        </authorList>
    </citation>
    <scope>NUCLEOTIDE SEQUENCE</scope>
    <source>
        <strain evidence="4">SscI8</strain>
    </source>
</reference>
<feature type="compositionally biased region" description="Polar residues" evidence="1">
    <location>
        <begin position="522"/>
        <end position="540"/>
    </location>
</feature>
<dbReference type="EMBL" id="CCFA01000437">
    <property type="protein sequence ID" value="CDR98863.1"/>
    <property type="molecule type" value="Genomic_DNA"/>
</dbReference>
<feature type="compositionally biased region" description="Low complexity" evidence="1">
    <location>
        <begin position="657"/>
        <end position="668"/>
    </location>
</feature>
<feature type="region of interest" description="Disordered" evidence="1">
    <location>
        <begin position="604"/>
        <end position="623"/>
    </location>
</feature>
<feature type="transmembrane region" description="Helical" evidence="2">
    <location>
        <begin position="219"/>
        <end position="241"/>
    </location>
</feature>
<keyword evidence="2" id="KW-1133">Transmembrane helix</keyword>
<evidence type="ECO:0000313" key="3">
    <source>
        <dbReference type="EMBL" id="CDR98863.1"/>
    </source>
</evidence>
<keyword evidence="2" id="KW-0472">Membrane</keyword>
<feature type="region of interest" description="Disordered" evidence="1">
    <location>
        <begin position="758"/>
        <end position="912"/>
    </location>
</feature>
<feature type="compositionally biased region" description="Basic and acidic residues" evidence="1">
    <location>
        <begin position="775"/>
        <end position="784"/>
    </location>
</feature>
<dbReference type="Proteomes" id="UP000242770">
    <property type="component" value="Unassembled WGS sequence"/>
</dbReference>
<feature type="compositionally biased region" description="Low complexity" evidence="1">
    <location>
        <begin position="690"/>
        <end position="706"/>
    </location>
</feature>
<reference evidence="5" key="2">
    <citation type="submission" date="2014-06" db="EMBL/GenBank/DDBJ databases">
        <authorList>
            <person name="Berkman P.J."/>
        </authorList>
    </citation>
    <scope>NUCLEOTIDE SEQUENCE [LARGE SCALE GENOMIC DNA]</scope>
</reference>
<gene>
    <name evidence="3" type="primary">SSCI08570.1</name>
    <name evidence="4" type="ORF">SPSC_04446</name>
</gene>
<feature type="compositionally biased region" description="Acidic residues" evidence="1">
    <location>
        <begin position="900"/>
        <end position="912"/>
    </location>
</feature>
<feature type="compositionally biased region" description="Low complexity" evidence="1">
    <location>
        <begin position="613"/>
        <end position="623"/>
    </location>
</feature>
<dbReference type="STRING" id="49012.A0A0F7RUA0"/>
<dbReference type="EMBL" id="LK056680">
    <property type="protein sequence ID" value="CDU24613.1"/>
    <property type="molecule type" value="Genomic_DNA"/>
</dbReference>
<feature type="compositionally biased region" description="Basic and acidic residues" evidence="1">
    <location>
        <begin position="672"/>
        <end position="683"/>
    </location>
</feature>
<evidence type="ECO:0000256" key="1">
    <source>
        <dbReference type="SAM" id="MobiDB-lite"/>
    </source>
</evidence>
<evidence type="ECO:0000313" key="5">
    <source>
        <dbReference type="Proteomes" id="UP000242770"/>
    </source>
</evidence>
<feature type="region of interest" description="Disordered" evidence="1">
    <location>
        <begin position="462"/>
        <end position="557"/>
    </location>
</feature>
<feature type="transmembrane region" description="Helical" evidence="2">
    <location>
        <begin position="145"/>
        <end position="167"/>
    </location>
</feature>
<feature type="compositionally biased region" description="Polar residues" evidence="1">
    <location>
        <begin position="787"/>
        <end position="797"/>
    </location>
</feature>
<feature type="transmembrane region" description="Helical" evidence="2">
    <location>
        <begin position="179"/>
        <end position="199"/>
    </location>
</feature>
<feature type="region of interest" description="Disordered" evidence="1">
    <location>
        <begin position="647"/>
        <end position="709"/>
    </location>
</feature>
<protein>
    <submittedName>
        <fullName evidence="3">Uncharacterized protein</fullName>
    </submittedName>
</protein>
<feature type="transmembrane region" description="Helical" evidence="2">
    <location>
        <begin position="112"/>
        <end position="133"/>
    </location>
</feature>
<keyword evidence="5" id="KW-1185">Reference proteome</keyword>
<feature type="transmembrane region" description="Helical" evidence="2">
    <location>
        <begin position="69"/>
        <end position="91"/>
    </location>
</feature>
<keyword evidence="2" id="KW-0812">Transmembrane</keyword>
<feature type="compositionally biased region" description="Low complexity" evidence="1">
    <location>
        <begin position="843"/>
        <end position="858"/>
    </location>
</feature>